<accession>A0A8H3FMU5</accession>
<dbReference type="EMBL" id="CAJPDS010000042">
    <property type="protein sequence ID" value="CAF9926685.1"/>
    <property type="molecule type" value="Genomic_DNA"/>
</dbReference>
<dbReference type="InterPro" id="IPR046529">
    <property type="entry name" value="DUF6594"/>
</dbReference>
<feature type="compositionally biased region" description="Low complexity" evidence="1">
    <location>
        <begin position="55"/>
        <end position="67"/>
    </location>
</feature>
<keyword evidence="2" id="KW-0812">Transmembrane</keyword>
<reference evidence="4" key="1">
    <citation type="submission" date="2021-03" db="EMBL/GenBank/DDBJ databases">
        <authorList>
            <person name="Tagirdzhanova G."/>
        </authorList>
    </citation>
    <scope>NUCLEOTIDE SEQUENCE</scope>
</reference>
<keyword evidence="2" id="KW-1133">Transmembrane helix</keyword>
<keyword evidence="2" id="KW-0472">Membrane</keyword>
<sequence>MADEKPAPQPPLPSWEGERQHSLTGWGKSLSTAVGRKTTRNSDPELGLGSAPNKAAGVPPVAASPPSDNQSMIYRRFGELQARRLLHRRDEIARLQREPEELHDLGVRDGQPGGNLNTRNQHEQFRKRPIRNTLPQETIKRLPDYDPMLLGMKSLTKRPKPSSWQDRSVRQYLEHGPPIHLPYPESTDPRWPEYEKAVQKILDDPATAPWLDGPLDLDWTEISHRQLNWRGRVEADHTFWGSRLGSKLDNWAIGGGILFWISHITAALGFALIANTVSEANRRPTIDWLLGYWYSTTVIIVVQGVLSRFYVYVRKVFLGGTLACAAGFYILKVLLGASAESALTAVPTFITIVLLLIRSM</sequence>
<dbReference type="OrthoDB" id="5424129at2759"/>
<feature type="transmembrane region" description="Helical" evidence="2">
    <location>
        <begin position="251"/>
        <end position="272"/>
    </location>
</feature>
<feature type="transmembrane region" description="Helical" evidence="2">
    <location>
        <begin position="341"/>
        <end position="357"/>
    </location>
</feature>
<proteinExistence type="predicted"/>
<feature type="region of interest" description="Disordered" evidence="1">
    <location>
        <begin position="1"/>
        <end position="70"/>
    </location>
</feature>
<dbReference type="PANTHER" id="PTHR34502">
    <property type="entry name" value="DUF6594 DOMAIN-CONTAINING PROTEIN-RELATED"/>
    <property type="match status" value="1"/>
</dbReference>
<feature type="domain" description="DUF6594" evidence="3">
    <location>
        <begin position="63"/>
        <end position="180"/>
    </location>
</feature>
<evidence type="ECO:0000313" key="5">
    <source>
        <dbReference type="Proteomes" id="UP000664521"/>
    </source>
</evidence>
<evidence type="ECO:0000256" key="1">
    <source>
        <dbReference type="SAM" id="MobiDB-lite"/>
    </source>
</evidence>
<feature type="transmembrane region" description="Helical" evidence="2">
    <location>
        <begin position="316"/>
        <end position="335"/>
    </location>
</feature>
<dbReference type="PANTHER" id="PTHR34502:SF5">
    <property type="entry name" value="DUF6594 DOMAIN-CONTAINING PROTEIN"/>
    <property type="match status" value="1"/>
</dbReference>
<feature type="transmembrane region" description="Helical" evidence="2">
    <location>
        <begin position="292"/>
        <end position="311"/>
    </location>
</feature>
<organism evidence="4 5">
    <name type="scientific">Heterodermia speciosa</name>
    <dbReference type="NCBI Taxonomy" id="116794"/>
    <lineage>
        <taxon>Eukaryota</taxon>
        <taxon>Fungi</taxon>
        <taxon>Dikarya</taxon>
        <taxon>Ascomycota</taxon>
        <taxon>Pezizomycotina</taxon>
        <taxon>Lecanoromycetes</taxon>
        <taxon>OSLEUM clade</taxon>
        <taxon>Lecanoromycetidae</taxon>
        <taxon>Caliciales</taxon>
        <taxon>Physciaceae</taxon>
        <taxon>Heterodermia</taxon>
    </lineage>
</organism>
<dbReference type="Pfam" id="PF20237">
    <property type="entry name" value="DUF6594"/>
    <property type="match status" value="1"/>
</dbReference>
<evidence type="ECO:0000256" key="2">
    <source>
        <dbReference type="SAM" id="Phobius"/>
    </source>
</evidence>
<dbReference type="AlphaFoldDB" id="A0A8H3FMU5"/>
<name>A0A8H3FMU5_9LECA</name>
<protein>
    <recommendedName>
        <fullName evidence="3">DUF6594 domain-containing protein</fullName>
    </recommendedName>
</protein>
<feature type="region of interest" description="Disordered" evidence="1">
    <location>
        <begin position="104"/>
        <end position="123"/>
    </location>
</feature>
<comment type="caution">
    <text evidence="4">The sequence shown here is derived from an EMBL/GenBank/DDBJ whole genome shotgun (WGS) entry which is preliminary data.</text>
</comment>
<gene>
    <name evidence="4" type="ORF">HETSPECPRED_006394</name>
</gene>
<keyword evidence="5" id="KW-1185">Reference proteome</keyword>
<evidence type="ECO:0000313" key="4">
    <source>
        <dbReference type="EMBL" id="CAF9926685.1"/>
    </source>
</evidence>
<dbReference type="Proteomes" id="UP000664521">
    <property type="component" value="Unassembled WGS sequence"/>
</dbReference>
<evidence type="ECO:0000259" key="3">
    <source>
        <dbReference type="Pfam" id="PF20237"/>
    </source>
</evidence>